<dbReference type="KEGG" id="mff:MFFC18_07370"/>
<dbReference type="Pfam" id="PF07635">
    <property type="entry name" value="PSCyt1"/>
    <property type="match status" value="1"/>
</dbReference>
<keyword evidence="1" id="KW-0812">Transmembrane</keyword>
<dbReference type="InterPro" id="IPR011429">
    <property type="entry name" value="Cyt_c_Planctomycete-type"/>
</dbReference>
<evidence type="ECO:0000259" key="2">
    <source>
        <dbReference type="Pfam" id="PF07635"/>
    </source>
</evidence>
<dbReference type="GO" id="GO:0020037">
    <property type="term" value="F:heme binding"/>
    <property type="evidence" value="ECO:0007669"/>
    <property type="project" value="InterPro"/>
</dbReference>
<dbReference type="STRING" id="980251.GCA_001642875_02964"/>
<evidence type="ECO:0000313" key="3">
    <source>
        <dbReference type="EMBL" id="QEG20886.1"/>
    </source>
</evidence>
<dbReference type="GO" id="GO:0009055">
    <property type="term" value="F:electron transfer activity"/>
    <property type="evidence" value="ECO:0007669"/>
    <property type="project" value="InterPro"/>
</dbReference>
<organism evidence="3 4">
    <name type="scientific">Mariniblastus fucicola</name>
    <dbReference type="NCBI Taxonomy" id="980251"/>
    <lineage>
        <taxon>Bacteria</taxon>
        <taxon>Pseudomonadati</taxon>
        <taxon>Planctomycetota</taxon>
        <taxon>Planctomycetia</taxon>
        <taxon>Pirellulales</taxon>
        <taxon>Pirellulaceae</taxon>
        <taxon>Mariniblastus</taxon>
    </lineage>
</organism>
<gene>
    <name evidence="3" type="ORF">MFFC18_07370</name>
</gene>
<dbReference type="EMBL" id="CP042912">
    <property type="protein sequence ID" value="QEG20886.1"/>
    <property type="molecule type" value="Genomic_DNA"/>
</dbReference>
<sequence>MLLLPHAALDDLFETEVLPIFRQHCFECHGLGETEGELSLETVASLMRGGHTGSAMLSSDLEDSELYLRITSMSDGYRMPKRGETLDPLEIETIAKWIKQASGNVDVDLFAASEGSADATESVGLRSAAEIPFSTDLLEGKEPSQVAMLVISTVVILTLVCWMFYRVLFGGSKKREIKSHSDRVAATIAMLIGAMSCLVLIFTGYLYWRTGELVKENQSLRDRLQAGSMKMPETVVVNETNLPLPPHPMHPPRLGGQYYRGNDERSDSLFNGGFYRTATIDLHLVNSQGERVEWGDDGVDDFSVELEIRRAPEATKELFSQRVLDSISIQHFCQSVPGFKRNLTLEVVEKEDLWAVNVPLPKSGQWDGKEMQGLIYLMYGFQPGEARLPRPHFAIRYDLQFKNGEISDDSELWMGSMYTLGNRVLVPDDDKILLDRWFDWRPIPVIEGKGSSDPELLGTEEHVGK</sequence>
<dbReference type="SUPFAM" id="SSF46626">
    <property type="entry name" value="Cytochrome c"/>
    <property type="match status" value="1"/>
</dbReference>
<feature type="transmembrane region" description="Helical" evidence="1">
    <location>
        <begin position="186"/>
        <end position="208"/>
    </location>
</feature>
<evidence type="ECO:0000256" key="1">
    <source>
        <dbReference type="SAM" id="Phobius"/>
    </source>
</evidence>
<dbReference type="InterPro" id="IPR036909">
    <property type="entry name" value="Cyt_c-like_dom_sf"/>
</dbReference>
<evidence type="ECO:0000313" key="4">
    <source>
        <dbReference type="Proteomes" id="UP000322214"/>
    </source>
</evidence>
<dbReference type="Proteomes" id="UP000322214">
    <property type="component" value="Chromosome"/>
</dbReference>
<reference evidence="3 4" key="1">
    <citation type="submission" date="2019-08" db="EMBL/GenBank/DDBJ databases">
        <title>Deep-cultivation of Planctomycetes and their phenomic and genomic characterization uncovers novel biology.</title>
        <authorList>
            <person name="Wiegand S."/>
            <person name="Jogler M."/>
            <person name="Boedeker C."/>
            <person name="Pinto D."/>
            <person name="Vollmers J."/>
            <person name="Rivas-Marin E."/>
            <person name="Kohn T."/>
            <person name="Peeters S.H."/>
            <person name="Heuer A."/>
            <person name="Rast P."/>
            <person name="Oberbeckmann S."/>
            <person name="Bunk B."/>
            <person name="Jeske O."/>
            <person name="Meyerdierks A."/>
            <person name="Storesund J.E."/>
            <person name="Kallscheuer N."/>
            <person name="Luecker S."/>
            <person name="Lage O.M."/>
            <person name="Pohl T."/>
            <person name="Merkel B.J."/>
            <person name="Hornburger P."/>
            <person name="Mueller R.-W."/>
            <person name="Bruemmer F."/>
            <person name="Labrenz M."/>
            <person name="Spormann A.M."/>
            <person name="Op den Camp H."/>
            <person name="Overmann J."/>
            <person name="Amann R."/>
            <person name="Jetten M.S.M."/>
            <person name="Mascher T."/>
            <person name="Medema M.H."/>
            <person name="Devos D.P."/>
            <person name="Kaster A.-K."/>
            <person name="Ovreas L."/>
            <person name="Rohde M."/>
            <person name="Galperin M.Y."/>
            <person name="Jogler C."/>
        </authorList>
    </citation>
    <scope>NUCLEOTIDE SEQUENCE [LARGE SCALE GENOMIC DNA]</scope>
    <source>
        <strain evidence="3 4">FC18</strain>
    </source>
</reference>
<accession>A0A5B9P8E2</accession>
<protein>
    <submittedName>
        <fullName evidence="3">Planctomycete cytochrome C</fullName>
    </submittedName>
</protein>
<name>A0A5B9P8E2_9BACT</name>
<feature type="domain" description="Cytochrome C Planctomycete-type" evidence="2">
    <location>
        <begin position="25"/>
        <end position="82"/>
    </location>
</feature>
<dbReference type="Gene3D" id="1.10.760.10">
    <property type="entry name" value="Cytochrome c-like domain"/>
    <property type="match status" value="1"/>
</dbReference>
<dbReference type="PANTHER" id="PTHR35889">
    <property type="entry name" value="CYCLOINULO-OLIGOSACCHARIDE FRUCTANOTRANSFERASE-RELATED"/>
    <property type="match status" value="1"/>
</dbReference>
<proteinExistence type="predicted"/>
<keyword evidence="1" id="KW-1133">Transmembrane helix</keyword>
<keyword evidence="4" id="KW-1185">Reference proteome</keyword>
<dbReference type="AlphaFoldDB" id="A0A5B9P8E2"/>
<keyword evidence="1" id="KW-0472">Membrane</keyword>
<feature type="transmembrane region" description="Helical" evidence="1">
    <location>
        <begin position="146"/>
        <end position="165"/>
    </location>
</feature>
<dbReference type="PANTHER" id="PTHR35889:SF3">
    <property type="entry name" value="F-BOX DOMAIN-CONTAINING PROTEIN"/>
    <property type="match status" value="1"/>
</dbReference>